<comment type="subcellular location">
    <subcellularLocation>
        <location evidence="1">Cell membrane</location>
        <topology evidence="1">Multi-pass membrane protein</topology>
    </subcellularLocation>
</comment>
<dbReference type="GO" id="GO:0009103">
    <property type="term" value="P:lipopolysaccharide biosynthetic process"/>
    <property type="evidence" value="ECO:0007669"/>
    <property type="project" value="UniProtKB-ARBA"/>
</dbReference>
<dbReference type="AlphaFoldDB" id="A0A9X0XHE9"/>
<keyword evidence="4" id="KW-0808">Transferase</keyword>
<evidence type="ECO:0000256" key="5">
    <source>
        <dbReference type="ARBA" id="ARBA00022692"/>
    </source>
</evidence>
<feature type="transmembrane region" description="Helical" evidence="8">
    <location>
        <begin position="200"/>
        <end position="220"/>
    </location>
</feature>
<dbReference type="GO" id="GO:0005886">
    <property type="term" value="C:plasma membrane"/>
    <property type="evidence" value="ECO:0007669"/>
    <property type="project" value="UniProtKB-SubCell"/>
</dbReference>
<evidence type="ECO:0000256" key="1">
    <source>
        <dbReference type="ARBA" id="ARBA00004651"/>
    </source>
</evidence>
<dbReference type="PANTHER" id="PTHR33908">
    <property type="entry name" value="MANNOSYLTRANSFERASE YKCB-RELATED"/>
    <property type="match status" value="1"/>
</dbReference>
<keyword evidence="2" id="KW-1003">Cell membrane</keyword>
<dbReference type="PANTHER" id="PTHR33908:SF11">
    <property type="entry name" value="MEMBRANE PROTEIN"/>
    <property type="match status" value="1"/>
</dbReference>
<evidence type="ECO:0000256" key="6">
    <source>
        <dbReference type="ARBA" id="ARBA00022989"/>
    </source>
</evidence>
<feature type="transmembrane region" description="Helical" evidence="8">
    <location>
        <begin position="279"/>
        <end position="299"/>
    </location>
</feature>
<evidence type="ECO:0000256" key="4">
    <source>
        <dbReference type="ARBA" id="ARBA00022679"/>
    </source>
</evidence>
<sequence length="562" mass="61529">MHALPLSTDPATPARRWGPWLLAVGLGSLLLRALIAWKLPITGDEAFFWWWGVYPDWGYSDHPPMVGWFNAALGRMLGDSTFVMRLPAVLLPLLVGGAIGLALRGLDRERAAVAVLLFWLTPIGLLQVLMTTDIPLALWSALSVAVLWQAERRARLDGRALALYALAGLFLALAFLSKYFAVLLGLAYLAHFALFRRERLAGFALLLLVALIGPALHLAWNQAHCWPNVMFNLINRNEGEVFEWRKPGLYLGMMVYLLTPGAAWLAWRERGRLGAALGAHRLLACVVIVPHAVFALLAFKKVIGLHWVLAFYPFLFALLAFVLPRAALRKAVIAVAVFGGLHVLAALGVMASSLAHWQRSSLYPSIVRSVKTSELLAQVEAPGVIVMASAFTPASIYGHARRHYMPVFGTGKFHSRQDDQLVDFADFEGHTLRIIVGNKPVDPARYADFFDQVRAFSVQQDGATFHVIEGQGFRLAAYRLGVLAEIDRRYYQIPRMLPMSDCAFCQRLCGAVRCSGAEPPVPVPALPPAQAPRAPLRLAEALRAPAVPAQAPASAAPEGGAE</sequence>
<evidence type="ECO:0000259" key="9">
    <source>
        <dbReference type="Pfam" id="PF13231"/>
    </source>
</evidence>
<keyword evidence="3" id="KW-0328">Glycosyltransferase</keyword>
<reference evidence="10 11" key="1">
    <citation type="submission" date="2021-01" db="EMBL/GenBank/DDBJ databases">
        <title>Piscinibacter sp. Jin2 Genome sequencing and assembly.</title>
        <authorList>
            <person name="Kim I."/>
        </authorList>
    </citation>
    <scope>NUCLEOTIDE SEQUENCE [LARGE SCALE GENOMIC DNA]</scope>
    <source>
        <strain evidence="10 11">Jin2</strain>
    </source>
</reference>
<feature type="transmembrane region" description="Helical" evidence="8">
    <location>
        <begin position="82"/>
        <end position="103"/>
    </location>
</feature>
<feature type="transmembrane region" description="Helical" evidence="8">
    <location>
        <begin position="115"/>
        <end position="141"/>
    </location>
</feature>
<dbReference type="Pfam" id="PF13231">
    <property type="entry name" value="PMT_2"/>
    <property type="match status" value="1"/>
</dbReference>
<comment type="caution">
    <text evidence="10">The sequence shown here is derived from an EMBL/GenBank/DDBJ whole genome shotgun (WGS) entry which is preliminary data.</text>
</comment>
<feature type="transmembrane region" description="Helical" evidence="8">
    <location>
        <begin position="248"/>
        <end position="267"/>
    </location>
</feature>
<dbReference type="EMBL" id="JAERRA010000003">
    <property type="protein sequence ID" value="MBL0720937.1"/>
    <property type="molecule type" value="Genomic_DNA"/>
</dbReference>
<dbReference type="InterPro" id="IPR050297">
    <property type="entry name" value="LipidA_mod_glycosyltrf_83"/>
</dbReference>
<evidence type="ECO:0000256" key="7">
    <source>
        <dbReference type="ARBA" id="ARBA00023136"/>
    </source>
</evidence>
<organism evidence="10 11">
    <name type="scientific">Aquariibacter lacus</name>
    <dbReference type="NCBI Taxonomy" id="2801332"/>
    <lineage>
        <taxon>Bacteria</taxon>
        <taxon>Pseudomonadati</taxon>
        <taxon>Pseudomonadota</taxon>
        <taxon>Betaproteobacteria</taxon>
        <taxon>Burkholderiales</taxon>
        <taxon>Sphaerotilaceae</taxon>
        <taxon>Aquariibacter</taxon>
    </lineage>
</organism>
<feature type="transmembrane region" description="Helical" evidence="8">
    <location>
        <begin position="305"/>
        <end position="324"/>
    </location>
</feature>
<feature type="domain" description="Glycosyltransferase RgtA/B/C/D-like" evidence="9">
    <location>
        <begin position="61"/>
        <end position="220"/>
    </location>
</feature>
<evidence type="ECO:0000313" key="11">
    <source>
        <dbReference type="Proteomes" id="UP000643207"/>
    </source>
</evidence>
<keyword evidence="11" id="KW-1185">Reference proteome</keyword>
<feature type="transmembrane region" description="Helical" evidence="8">
    <location>
        <begin position="331"/>
        <end position="355"/>
    </location>
</feature>
<dbReference type="InterPro" id="IPR038731">
    <property type="entry name" value="RgtA/B/C-like"/>
</dbReference>
<evidence type="ECO:0000313" key="10">
    <source>
        <dbReference type="EMBL" id="MBL0720937.1"/>
    </source>
</evidence>
<protein>
    <submittedName>
        <fullName evidence="10">Glycosyltransferase family 39 protein</fullName>
    </submittedName>
</protein>
<feature type="transmembrane region" description="Helical" evidence="8">
    <location>
        <begin position="20"/>
        <end position="39"/>
    </location>
</feature>
<gene>
    <name evidence="10" type="ORF">JI742_13675</name>
</gene>
<dbReference type="Proteomes" id="UP000643207">
    <property type="component" value="Unassembled WGS sequence"/>
</dbReference>
<name>A0A9X0XHE9_9BURK</name>
<accession>A0A9X0XHE9</accession>
<evidence type="ECO:0000256" key="2">
    <source>
        <dbReference type="ARBA" id="ARBA00022475"/>
    </source>
</evidence>
<proteinExistence type="predicted"/>
<dbReference type="RefSeq" id="WP_201828047.1">
    <property type="nucleotide sequence ID" value="NZ_JAERRA010000003.1"/>
</dbReference>
<evidence type="ECO:0000256" key="3">
    <source>
        <dbReference type="ARBA" id="ARBA00022676"/>
    </source>
</evidence>
<keyword evidence="5 8" id="KW-0812">Transmembrane</keyword>
<dbReference type="GO" id="GO:0016763">
    <property type="term" value="F:pentosyltransferase activity"/>
    <property type="evidence" value="ECO:0007669"/>
    <property type="project" value="TreeGrafter"/>
</dbReference>
<keyword evidence="7 8" id="KW-0472">Membrane</keyword>
<evidence type="ECO:0000256" key="8">
    <source>
        <dbReference type="SAM" id="Phobius"/>
    </source>
</evidence>
<keyword evidence="6 8" id="KW-1133">Transmembrane helix</keyword>
<feature type="transmembrane region" description="Helical" evidence="8">
    <location>
        <begin position="161"/>
        <end position="188"/>
    </location>
</feature>